<name>A0ABM8HTP2_9BACT</name>
<dbReference type="Proteomes" id="UP001319827">
    <property type="component" value="Chromosome"/>
</dbReference>
<dbReference type="RefSeq" id="WP_221248781.1">
    <property type="nucleotide sequence ID" value="NZ_AP024355.1"/>
</dbReference>
<evidence type="ECO:0000313" key="2">
    <source>
        <dbReference type="EMBL" id="BCR05351.1"/>
    </source>
</evidence>
<evidence type="ECO:0008006" key="4">
    <source>
        <dbReference type="Google" id="ProtNLM"/>
    </source>
</evidence>
<dbReference type="PROSITE" id="PS51257">
    <property type="entry name" value="PROKAR_LIPOPROTEIN"/>
    <property type="match status" value="1"/>
</dbReference>
<reference evidence="2 3" key="2">
    <citation type="journal article" date="2021" name="Int. J. Syst. Evol. Microbiol.">
        <title>Isolation and Polyphasic Characterization of Desulfuromonas versatilis sp. Nov., an Electrogenic Bacteria Capable of Versatile Metabolism Isolated from a Graphene Oxide-Reducing Enrichment Culture.</title>
        <authorList>
            <person name="Xie L."/>
            <person name="Yoshida N."/>
            <person name="Ishii S."/>
            <person name="Meng L."/>
        </authorList>
    </citation>
    <scope>NUCLEOTIDE SEQUENCE [LARGE SCALE GENOMIC DNA]</scope>
    <source>
        <strain evidence="2 3">NIT-T3</strain>
    </source>
</reference>
<evidence type="ECO:0000313" key="3">
    <source>
        <dbReference type="Proteomes" id="UP001319827"/>
    </source>
</evidence>
<keyword evidence="1" id="KW-0732">Signal</keyword>
<reference evidence="2 3" key="1">
    <citation type="journal article" date="2016" name="C (Basel)">
        <title>Selective Growth of and Electricity Production by Marine Exoelectrogenic Bacteria in Self-Aggregated Hydrogel of Microbially Reduced Graphene Oxide.</title>
        <authorList>
            <person name="Yoshida N."/>
            <person name="Goto Y."/>
            <person name="Miyata Y."/>
        </authorList>
    </citation>
    <scope>NUCLEOTIDE SEQUENCE [LARGE SCALE GENOMIC DNA]</scope>
    <source>
        <strain evidence="2 3">NIT-T3</strain>
    </source>
</reference>
<gene>
    <name evidence="2" type="ORF">DESUT3_24200</name>
</gene>
<feature type="chain" id="PRO_5045783991" description="Lipoprotein" evidence="1">
    <location>
        <begin position="32"/>
        <end position="147"/>
    </location>
</feature>
<dbReference type="EMBL" id="AP024355">
    <property type="protein sequence ID" value="BCR05351.1"/>
    <property type="molecule type" value="Genomic_DNA"/>
</dbReference>
<sequence length="147" mass="16889">MLRDRKKGFQLLFATITLVAACGLLSPRAMAAQEPRAPELAIDVLNGGIIINIENTPKADFEAYHPLRSSIIYINDRPIYLIDYTSNPQVKYRTETFNMDAKVKRYVFRHQPAISIENGDRIFIEWITNADERHIGRILSNSVVWQQ</sequence>
<organism evidence="2 3">
    <name type="scientific">Desulfuromonas versatilis</name>
    <dbReference type="NCBI Taxonomy" id="2802975"/>
    <lineage>
        <taxon>Bacteria</taxon>
        <taxon>Pseudomonadati</taxon>
        <taxon>Thermodesulfobacteriota</taxon>
        <taxon>Desulfuromonadia</taxon>
        <taxon>Desulfuromonadales</taxon>
        <taxon>Desulfuromonadaceae</taxon>
        <taxon>Desulfuromonas</taxon>
    </lineage>
</organism>
<feature type="signal peptide" evidence="1">
    <location>
        <begin position="1"/>
        <end position="31"/>
    </location>
</feature>
<keyword evidence="3" id="KW-1185">Reference proteome</keyword>
<proteinExistence type="predicted"/>
<accession>A0ABM8HTP2</accession>
<protein>
    <recommendedName>
        <fullName evidence="4">Lipoprotein</fullName>
    </recommendedName>
</protein>
<evidence type="ECO:0000256" key="1">
    <source>
        <dbReference type="SAM" id="SignalP"/>
    </source>
</evidence>